<proteinExistence type="predicted"/>
<dbReference type="RefSeq" id="WP_388114426.1">
    <property type="nucleotide sequence ID" value="NZ_JBIAHM010000020.1"/>
</dbReference>
<keyword evidence="6" id="KW-1185">Reference proteome</keyword>
<name>A0ABW6MHJ7_9ACTN</name>
<dbReference type="PROSITE" id="PS50995">
    <property type="entry name" value="HTH_MARR_2"/>
    <property type="match status" value="1"/>
</dbReference>
<dbReference type="SMART" id="SM00347">
    <property type="entry name" value="HTH_MARR"/>
    <property type="match status" value="1"/>
</dbReference>
<evidence type="ECO:0000313" key="5">
    <source>
        <dbReference type="EMBL" id="MFE9605591.1"/>
    </source>
</evidence>
<reference evidence="5 6" key="1">
    <citation type="submission" date="2024-10" db="EMBL/GenBank/DDBJ databases">
        <title>The Natural Products Discovery Center: Release of the First 8490 Sequenced Strains for Exploring Actinobacteria Biosynthetic Diversity.</title>
        <authorList>
            <person name="Kalkreuter E."/>
            <person name="Kautsar S.A."/>
            <person name="Yang D."/>
            <person name="Bader C.D."/>
            <person name="Teijaro C.N."/>
            <person name="Fluegel L."/>
            <person name="Davis C.M."/>
            <person name="Simpson J.R."/>
            <person name="Lauterbach L."/>
            <person name="Steele A.D."/>
            <person name="Gui C."/>
            <person name="Meng S."/>
            <person name="Li G."/>
            <person name="Viehrig K."/>
            <person name="Ye F."/>
            <person name="Su P."/>
            <person name="Kiefer A.F."/>
            <person name="Nichols A."/>
            <person name="Cepeda A.J."/>
            <person name="Yan W."/>
            <person name="Fan B."/>
            <person name="Jiang Y."/>
            <person name="Adhikari A."/>
            <person name="Zheng C.-J."/>
            <person name="Schuster L."/>
            <person name="Cowan T.M."/>
            <person name="Smanski M.J."/>
            <person name="Chevrette M.G."/>
            <person name="De Carvalho L.P.S."/>
            <person name="Shen B."/>
        </authorList>
    </citation>
    <scope>NUCLEOTIDE SEQUENCE [LARGE SCALE GENOMIC DNA]</scope>
    <source>
        <strain evidence="5 6">NPDC006488</strain>
    </source>
</reference>
<dbReference type="EMBL" id="JBIAHM010000020">
    <property type="protein sequence ID" value="MFE9605591.1"/>
    <property type="molecule type" value="Genomic_DNA"/>
</dbReference>
<dbReference type="SUPFAM" id="SSF46785">
    <property type="entry name" value="Winged helix' DNA-binding domain"/>
    <property type="match status" value="1"/>
</dbReference>
<evidence type="ECO:0000256" key="1">
    <source>
        <dbReference type="ARBA" id="ARBA00023015"/>
    </source>
</evidence>
<keyword evidence="1" id="KW-0805">Transcription regulation</keyword>
<keyword evidence="3" id="KW-0804">Transcription</keyword>
<dbReference type="InterPro" id="IPR000835">
    <property type="entry name" value="HTH_MarR-typ"/>
</dbReference>
<dbReference type="InterPro" id="IPR039422">
    <property type="entry name" value="MarR/SlyA-like"/>
</dbReference>
<dbReference type="PANTHER" id="PTHR33164">
    <property type="entry name" value="TRANSCRIPTIONAL REGULATOR, MARR FAMILY"/>
    <property type="match status" value="1"/>
</dbReference>
<dbReference type="Gene3D" id="1.10.10.10">
    <property type="entry name" value="Winged helix-like DNA-binding domain superfamily/Winged helix DNA-binding domain"/>
    <property type="match status" value="1"/>
</dbReference>
<dbReference type="InterPro" id="IPR036390">
    <property type="entry name" value="WH_DNA-bd_sf"/>
</dbReference>
<gene>
    <name evidence="5" type="ORF">ACFYNQ_44505</name>
</gene>
<evidence type="ECO:0000313" key="6">
    <source>
        <dbReference type="Proteomes" id="UP001601303"/>
    </source>
</evidence>
<evidence type="ECO:0000256" key="3">
    <source>
        <dbReference type="ARBA" id="ARBA00023163"/>
    </source>
</evidence>
<dbReference type="Pfam" id="PF01047">
    <property type="entry name" value="MarR"/>
    <property type="match status" value="1"/>
</dbReference>
<evidence type="ECO:0000259" key="4">
    <source>
        <dbReference type="PROSITE" id="PS50995"/>
    </source>
</evidence>
<accession>A0ABW6MHJ7</accession>
<dbReference type="Proteomes" id="UP001601303">
    <property type="component" value="Unassembled WGS sequence"/>
</dbReference>
<protein>
    <submittedName>
        <fullName evidence="5">MarR family winged helix-turn-helix transcriptional regulator</fullName>
    </submittedName>
</protein>
<organism evidence="5 6">
    <name type="scientific">Streptomyces hokutonensis</name>
    <dbReference type="NCBI Taxonomy" id="1306990"/>
    <lineage>
        <taxon>Bacteria</taxon>
        <taxon>Bacillati</taxon>
        <taxon>Actinomycetota</taxon>
        <taxon>Actinomycetes</taxon>
        <taxon>Kitasatosporales</taxon>
        <taxon>Streptomycetaceae</taxon>
        <taxon>Streptomyces</taxon>
    </lineage>
</organism>
<sequence>MDPVADAVDGLTELWTTAAADASVRLSPYQLRALYALEAAPGANLTLLADRLDAGLPTVSRLCDRLEAAGLLLRDAASHNRREVRLSLTAHGRDVLAEVAALRTRALAAVVDAMEPDDRAGLERGLRAFAAAQRNRPPGDGG</sequence>
<dbReference type="InterPro" id="IPR036388">
    <property type="entry name" value="WH-like_DNA-bd_sf"/>
</dbReference>
<evidence type="ECO:0000256" key="2">
    <source>
        <dbReference type="ARBA" id="ARBA00023125"/>
    </source>
</evidence>
<dbReference type="PROSITE" id="PS01117">
    <property type="entry name" value="HTH_MARR_1"/>
    <property type="match status" value="1"/>
</dbReference>
<keyword evidence="2" id="KW-0238">DNA-binding</keyword>
<feature type="domain" description="HTH marR-type" evidence="4">
    <location>
        <begin position="1"/>
        <end position="131"/>
    </location>
</feature>
<dbReference type="PANTHER" id="PTHR33164:SF43">
    <property type="entry name" value="HTH-TYPE TRANSCRIPTIONAL REPRESSOR YETL"/>
    <property type="match status" value="1"/>
</dbReference>
<comment type="caution">
    <text evidence="5">The sequence shown here is derived from an EMBL/GenBank/DDBJ whole genome shotgun (WGS) entry which is preliminary data.</text>
</comment>
<dbReference type="InterPro" id="IPR023187">
    <property type="entry name" value="Tscrpt_reg_MarR-type_CS"/>
</dbReference>